<dbReference type="PANTHER" id="PTHR36300">
    <property type="entry name" value="RAW, ISOFORM A"/>
    <property type="match status" value="1"/>
</dbReference>
<organism evidence="1 2">
    <name type="scientific">Teladorsagia circumcincta</name>
    <name type="common">Brown stomach worm</name>
    <name type="synonym">Ostertagia circumcincta</name>
    <dbReference type="NCBI Taxonomy" id="45464"/>
    <lineage>
        <taxon>Eukaryota</taxon>
        <taxon>Metazoa</taxon>
        <taxon>Ecdysozoa</taxon>
        <taxon>Nematoda</taxon>
        <taxon>Chromadorea</taxon>
        <taxon>Rhabditida</taxon>
        <taxon>Rhabditina</taxon>
        <taxon>Rhabditomorpha</taxon>
        <taxon>Strongyloidea</taxon>
        <taxon>Trichostrongylidae</taxon>
        <taxon>Teladorsagia</taxon>
    </lineage>
</organism>
<evidence type="ECO:0000313" key="1">
    <source>
        <dbReference type="EMBL" id="PIO69138.1"/>
    </source>
</evidence>
<dbReference type="Proteomes" id="UP000230423">
    <property type="component" value="Unassembled WGS sequence"/>
</dbReference>
<accession>A0A2G9UFW5</accession>
<dbReference type="InterPro" id="IPR039470">
    <property type="entry name" value="Nuc_deoxyri_tr2"/>
</dbReference>
<keyword evidence="2" id="KW-1185">Reference proteome</keyword>
<name>A0A2G9UFW5_TELCI</name>
<protein>
    <submittedName>
        <fullName evidence="1">Uncharacterized protein</fullName>
    </submittedName>
</protein>
<gene>
    <name evidence="1" type="ORF">TELCIR_09047</name>
</gene>
<reference evidence="1 2" key="1">
    <citation type="submission" date="2015-09" db="EMBL/GenBank/DDBJ databases">
        <title>Draft genome of the parasitic nematode Teladorsagia circumcincta isolate WARC Sus (inbred).</title>
        <authorList>
            <person name="Mitreva M."/>
        </authorList>
    </citation>
    <scope>NUCLEOTIDE SEQUENCE [LARGE SCALE GENOMIC DNA]</scope>
    <source>
        <strain evidence="1 2">S</strain>
    </source>
</reference>
<sequence length="220" mass="25316">MLKEAHFIENKQMGDLRLTSSSKFSDENEGDSRSVMARLKESKWRTKRTPEAKEIFRTKSMHNECPHVSGTSVAEEPHLPRLPEYDVFLGGSCGTTVWRRQLVIPFLKKKAISYYDPQRSVWSENMIYEESIAKEAMVRSKRFCDNIVDDGSSSFIVPELLRRRAQYRQTMNVSSPATIELASSALDETSWVNRVVVPHLEYVLLDSKISKDYYKARAKG</sequence>
<dbReference type="EMBL" id="KZ346769">
    <property type="protein sequence ID" value="PIO69138.1"/>
    <property type="molecule type" value="Genomic_DNA"/>
</dbReference>
<dbReference type="GO" id="GO:0005886">
    <property type="term" value="C:plasma membrane"/>
    <property type="evidence" value="ECO:0007669"/>
    <property type="project" value="TreeGrafter"/>
</dbReference>
<dbReference type="OrthoDB" id="6493944at2759"/>
<dbReference type="Pfam" id="PF15891">
    <property type="entry name" value="Nuc_deoxyri_tr2"/>
    <property type="match status" value="1"/>
</dbReference>
<dbReference type="AlphaFoldDB" id="A0A2G9UFW5"/>
<dbReference type="PANTHER" id="PTHR36300:SF1">
    <property type="entry name" value="RAW, ISOFORM A"/>
    <property type="match status" value="1"/>
</dbReference>
<proteinExistence type="predicted"/>
<evidence type="ECO:0000313" key="2">
    <source>
        <dbReference type="Proteomes" id="UP000230423"/>
    </source>
</evidence>